<dbReference type="AlphaFoldDB" id="A0AB38E709"/>
<organism evidence="1 2">
    <name type="scientific">Xanthomonas campestris pv. phaseoli</name>
    <dbReference type="NCBI Taxonomy" id="317013"/>
    <lineage>
        <taxon>Bacteria</taxon>
        <taxon>Pseudomonadati</taxon>
        <taxon>Pseudomonadota</taxon>
        <taxon>Gammaproteobacteria</taxon>
        <taxon>Lysobacterales</taxon>
        <taxon>Lysobacteraceae</taxon>
        <taxon>Xanthomonas</taxon>
    </lineage>
</organism>
<proteinExistence type="predicted"/>
<dbReference type="Proteomes" id="UP000234166">
    <property type="component" value="Unassembled WGS sequence"/>
</dbReference>
<dbReference type="EMBL" id="OCYS01000159">
    <property type="protein sequence ID" value="SON93214.1"/>
    <property type="molecule type" value="Genomic_DNA"/>
</dbReference>
<protein>
    <submittedName>
        <fullName evidence="1">Uncharacterized protein</fullName>
    </submittedName>
</protein>
<sequence length="130" mass="14211">MLPFRSSFLVDPKSIHIRIEREIGDVVARENQTLVSVLVEPPRSTFGCGGGAALRFGRDTCRLQNVSPAFLVSFGLKPQFCANGLALRIVWVQLADIVTCKQVLPALWPCAGRVVMICVLLIEGCARADE</sequence>
<comment type="caution">
    <text evidence="1">The sequence shown here is derived from an EMBL/GenBank/DDBJ whole genome shotgun (WGS) entry which is preliminary data.</text>
</comment>
<accession>A0AB38E709</accession>
<evidence type="ECO:0000313" key="2">
    <source>
        <dbReference type="Proteomes" id="UP000234166"/>
    </source>
</evidence>
<name>A0AB38E709_XANCH</name>
<reference evidence="1 2" key="1">
    <citation type="submission" date="2017-10" db="EMBL/GenBank/DDBJ databases">
        <authorList>
            <person name="Regsiter A."/>
            <person name="William W."/>
        </authorList>
    </citation>
    <scope>NUCLEOTIDE SEQUENCE [LARGE SCALE GENOMIC DNA]</scope>
    <source>
        <strain evidence="1 2">CFBP7430</strain>
    </source>
</reference>
<gene>
    <name evidence="1" type="ORF">XAP7430_990019</name>
</gene>
<evidence type="ECO:0000313" key="1">
    <source>
        <dbReference type="EMBL" id="SON93214.1"/>
    </source>
</evidence>